<gene>
    <name evidence="6" type="ORF">GPM918_LOCUS277</name>
    <name evidence="7" type="ORF">SRO942_LOCUS278</name>
</gene>
<dbReference type="GO" id="GO:0000932">
    <property type="term" value="C:P-body"/>
    <property type="evidence" value="ECO:0007669"/>
    <property type="project" value="TreeGrafter"/>
</dbReference>
<dbReference type="Gene3D" id="6.10.140.2030">
    <property type="match status" value="1"/>
</dbReference>
<dbReference type="OrthoDB" id="9999469at2759"/>
<evidence type="ECO:0000256" key="1">
    <source>
        <dbReference type="ARBA" id="ARBA00004496"/>
    </source>
</evidence>
<feature type="region of interest" description="Disordered" evidence="5">
    <location>
        <begin position="318"/>
        <end position="393"/>
    </location>
</feature>
<dbReference type="Proteomes" id="UP000681722">
    <property type="component" value="Unassembled WGS sequence"/>
</dbReference>
<evidence type="ECO:0000313" key="8">
    <source>
        <dbReference type="Proteomes" id="UP000663829"/>
    </source>
</evidence>
<dbReference type="Pfam" id="PF06058">
    <property type="entry name" value="DCP1"/>
    <property type="match status" value="1"/>
</dbReference>
<dbReference type="SUPFAM" id="SSF50729">
    <property type="entry name" value="PH domain-like"/>
    <property type="match status" value="1"/>
</dbReference>
<comment type="caution">
    <text evidence="6">The sequence shown here is derived from an EMBL/GenBank/DDBJ whole genome shotgun (WGS) entry which is preliminary data.</text>
</comment>
<keyword evidence="8" id="KW-1185">Reference proteome</keyword>
<dbReference type="GO" id="GO:0003729">
    <property type="term" value="F:mRNA binding"/>
    <property type="evidence" value="ECO:0007669"/>
    <property type="project" value="TreeGrafter"/>
</dbReference>
<evidence type="ECO:0000256" key="3">
    <source>
        <dbReference type="ARBA" id="ARBA00022490"/>
    </source>
</evidence>
<dbReference type="PANTHER" id="PTHR16290">
    <property type="entry name" value="TRANSCRIPTION FACTOR SMIF DECAPPING ENZYME DCP1"/>
    <property type="match status" value="1"/>
</dbReference>
<dbReference type="AlphaFoldDB" id="A0A813NKQ0"/>
<feature type="compositionally biased region" description="Polar residues" evidence="5">
    <location>
        <begin position="347"/>
        <end position="368"/>
    </location>
</feature>
<sequence>MIDDKLVSTNANTIVRPILLPNPYHNSNTSAQIMKSSAVTQADITNFLRKYDPDVLRAIDFITHVKLFTFNSVDLRWENTAQIEGTFFIYERHQRELSSSTTITASPRTVFVFAIINNDNSFIQIVTLDLTHHVNKTFLFYEVARNDKREVYCLHFLNENDCQRAHTVLVRCNQMIRHHQNPQQTHPQQEKQHPIPPQPLAHQFPVPPQQRPPFYAMVGNHNFPSPYPLMPRWQPQPQFNGHILPHSMLQSTGSVQSPARNLYDGANWPIPPPSSLAVQPKPEQHQYHINNSALTASTPFPYPLANRAYPIGNPHYNQQHLQQSSPTSTLLSNHKQHIVEQEKNARHPSTSLTKPLTAADSVQTINVRSSPTSLPSSPLSNGIHHSNGNSDSVEDASLQLKRLLNIRGQVGFNENNPINETEITVAPSSTMKAIDHNFLTVSTQNRIDLLSKTDYFPDEKEQKQQQKQLSTVSLLPPSAFESTPTTLSIPPPVTSAGPGTIGAERSVRSGNLVPFSDQQQYRAQSVIPHSSTTSTNESVFFQRQRPIAHTVKCSQCGNHSLSYSESSTQSSALKKEDFRHIFINLIQNDEHFLNIIYQACQAYSLASTSS</sequence>
<accession>A0A813NKQ0</accession>
<dbReference type="Gene3D" id="2.30.29.30">
    <property type="entry name" value="Pleckstrin-homology domain (PH domain)/Phosphotyrosine-binding domain (PTB)"/>
    <property type="match status" value="1"/>
</dbReference>
<protein>
    <submittedName>
        <fullName evidence="6">Uncharacterized protein</fullName>
    </submittedName>
</protein>
<keyword evidence="4" id="KW-0507">mRNA processing</keyword>
<dbReference type="InterPro" id="IPR010334">
    <property type="entry name" value="Dcp1"/>
</dbReference>
<evidence type="ECO:0000313" key="7">
    <source>
        <dbReference type="EMBL" id="CAF3519521.1"/>
    </source>
</evidence>
<comment type="subcellular location">
    <subcellularLocation>
        <location evidence="1">Cytoplasm</location>
    </subcellularLocation>
</comment>
<evidence type="ECO:0000313" key="6">
    <source>
        <dbReference type="EMBL" id="CAF0741219.1"/>
    </source>
</evidence>
<keyword evidence="3" id="KW-0963">Cytoplasm</keyword>
<dbReference type="GO" id="GO:0000290">
    <property type="term" value="P:deadenylation-dependent decapping of nuclear-transcribed mRNA"/>
    <property type="evidence" value="ECO:0007669"/>
    <property type="project" value="InterPro"/>
</dbReference>
<dbReference type="Proteomes" id="UP000663829">
    <property type="component" value="Unassembled WGS sequence"/>
</dbReference>
<dbReference type="EMBL" id="CAJOBC010000019">
    <property type="protein sequence ID" value="CAF3519521.1"/>
    <property type="molecule type" value="Genomic_DNA"/>
</dbReference>
<name>A0A813NKQ0_9BILA</name>
<dbReference type="GO" id="GO:0031087">
    <property type="term" value="P:deadenylation-independent decapping of nuclear-transcribed mRNA"/>
    <property type="evidence" value="ECO:0007669"/>
    <property type="project" value="TreeGrafter"/>
</dbReference>
<proteinExistence type="inferred from homology"/>
<feature type="compositionally biased region" description="Low complexity" evidence="5">
    <location>
        <begin position="318"/>
        <end position="332"/>
    </location>
</feature>
<dbReference type="PANTHER" id="PTHR16290:SF0">
    <property type="entry name" value="DECAPPING PROTEIN 1, ISOFORM A"/>
    <property type="match status" value="1"/>
</dbReference>
<evidence type="ECO:0000256" key="2">
    <source>
        <dbReference type="ARBA" id="ARBA00008778"/>
    </source>
</evidence>
<evidence type="ECO:0000256" key="5">
    <source>
        <dbReference type="SAM" id="MobiDB-lite"/>
    </source>
</evidence>
<organism evidence="6 8">
    <name type="scientific">Didymodactylos carnosus</name>
    <dbReference type="NCBI Taxonomy" id="1234261"/>
    <lineage>
        <taxon>Eukaryota</taxon>
        <taxon>Metazoa</taxon>
        <taxon>Spiralia</taxon>
        <taxon>Gnathifera</taxon>
        <taxon>Rotifera</taxon>
        <taxon>Eurotatoria</taxon>
        <taxon>Bdelloidea</taxon>
        <taxon>Philodinida</taxon>
        <taxon>Philodinidae</taxon>
        <taxon>Didymodactylos</taxon>
    </lineage>
</organism>
<feature type="region of interest" description="Disordered" evidence="5">
    <location>
        <begin position="180"/>
        <end position="206"/>
    </location>
</feature>
<feature type="compositionally biased region" description="Low complexity" evidence="5">
    <location>
        <begin position="369"/>
        <end position="380"/>
    </location>
</feature>
<dbReference type="InterPro" id="IPR011993">
    <property type="entry name" value="PH-like_dom_sf"/>
</dbReference>
<evidence type="ECO:0000256" key="4">
    <source>
        <dbReference type="ARBA" id="ARBA00022664"/>
    </source>
</evidence>
<dbReference type="EMBL" id="CAJNOQ010000019">
    <property type="protein sequence ID" value="CAF0741219.1"/>
    <property type="molecule type" value="Genomic_DNA"/>
</dbReference>
<reference evidence="6" key="1">
    <citation type="submission" date="2021-02" db="EMBL/GenBank/DDBJ databases">
        <authorList>
            <person name="Nowell W R."/>
        </authorList>
    </citation>
    <scope>NUCLEOTIDE SEQUENCE</scope>
</reference>
<dbReference type="GO" id="GO:0008047">
    <property type="term" value="F:enzyme activator activity"/>
    <property type="evidence" value="ECO:0007669"/>
    <property type="project" value="InterPro"/>
</dbReference>
<comment type="similarity">
    <text evidence="2">Belongs to the DCP1 family.</text>
</comment>
<dbReference type="GO" id="GO:0006397">
    <property type="term" value="P:mRNA processing"/>
    <property type="evidence" value="ECO:0007669"/>
    <property type="project" value="UniProtKB-KW"/>
</dbReference>
<feature type="compositionally biased region" description="Pro residues" evidence="5">
    <location>
        <begin position="194"/>
        <end position="206"/>
    </location>
</feature>